<evidence type="ECO:0000313" key="2">
    <source>
        <dbReference type="EMBL" id="CAK0887075.1"/>
    </source>
</evidence>
<evidence type="ECO:0000313" key="3">
    <source>
        <dbReference type="Proteomes" id="UP001189429"/>
    </source>
</evidence>
<organism evidence="2 3">
    <name type="scientific">Prorocentrum cordatum</name>
    <dbReference type="NCBI Taxonomy" id="2364126"/>
    <lineage>
        <taxon>Eukaryota</taxon>
        <taxon>Sar</taxon>
        <taxon>Alveolata</taxon>
        <taxon>Dinophyceae</taxon>
        <taxon>Prorocentrales</taxon>
        <taxon>Prorocentraceae</taxon>
        <taxon>Prorocentrum</taxon>
    </lineage>
</organism>
<reference evidence="2" key="1">
    <citation type="submission" date="2023-10" db="EMBL/GenBank/DDBJ databases">
        <authorList>
            <person name="Chen Y."/>
            <person name="Shah S."/>
            <person name="Dougan E. K."/>
            <person name="Thang M."/>
            <person name="Chan C."/>
        </authorList>
    </citation>
    <scope>NUCLEOTIDE SEQUENCE [LARGE SCALE GENOMIC DNA]</scope>
</reference>
<sequence length="121" mass="13308">MELTVDSSDAARYLEELHRAAREGRITAADAAEIASLSAAGAAAIERRFVEAGETDFRDNLGYEAEADVLRDALGPPGGEAHDLRQPHAQVGEMEPRRQAWLRRHVGALELAHLSDRPQRR</sequence>
<feature type="region of interest" description="Disordered" evidence="1">
    <location>
        <begin position="73"/>
        <end position="92"/>
    </location>
</feature>
<keyword evidence="3" id="KW-1185">Reference proteome</keyword>
<proteinExistence type="predicted"/>
<evidence type="ECO:0000256" key="1">
    <source>
        <dbReference type="SAM" id="MobiDB-lite"/>
    </source>
</evidence>
<protein>
    <submittedName>
        <fullName evidence="2">Uncharacterized protein</fullName>
    </submittedName>
</protein>
<dbReference type="Proteomes" id="UP001189429">
    <property type="component" value="Unassembled WGS sequence"/>
</dbReference>
<comment type="caution">
    <text evidence="2">The sequence shown here is derived from an EMBL/GenBank/DDBJ whole genome shotgun (WGS) entry which is preliminary data.</text>
</comment>
<dbReference type="EMBL" id="CAUYUJ010018892">
    <property type="protein sequence ID" value="CAK0887075.1"/>
    <property type="molecule type" value="Genomic_DNA"/>
</dbReference>
<gene>
    <name evidence="2" type="ORF">PCOR1329_LOCUS68248</name>
</gene>
<name>A0ABN9WKI4_9DINO</name>
<accession>A0ABN9WKI4</accession>